<evidence type="ECO:0000313" key="1">
    <source>
        <dbReference type="EMBL" id="SBT09242.1"/>
    </source>
</evidence>
<protein>
    <submittedName>
        <fullName evidence="1">Uncharacterized protein</fullName>
    </submittedName>
</protein>
<accession>A0A1A8XX71</accession>
<reference evidence="1 2" key="1">
    <citation type="submission" date="2016-06" db="EMBL/GenBank/DDBJ databases">
        <authorList>
            <person name="Kjaerup R.B."/>
            <person name="Dalgaard T.S."/>
            <person name="Juul-Madsen H.R."/>
        </authorList>
    </citation>
    <scope>NUCLEOTIDE SEQUENCE [LARGE SCALE GENOMIC DNA]</scope>
    <source>
        <strain evidence="1">3</strain>
    </source>
</reference>
<gene>
    <name evidence="1" type="ORF">ACCAA_670127</name>
</gene>
<sequence>MNSQKQDEHGNRCSCRLLAEAVGCNPKTIRFTFCQAVLMKHWAVECNHGCPDAPGKSRRSVSLHGVGPINLIKAILIKNK</sequence>
<dbReference type="AlphaFoldDB" id="A0A1A8XX71"/>
<dbReference type="STRING" id="1860102.ACCAA_670127"/>
<proteinExistence type="predicted"/>
<name>A0A1A8XX71_9PROT</name>
<evidence type="ECO:0000313" key="2">
    <source>
        <dbReference type="Proteomes" id="UP000199169"/>
    </source>
</evidence>
<keyword evidence="2" id="KW-1185">Reference proteome</keyword>
<dbReference type="EMBL" id="FLQX01000146">
    <property type="protein sequence ID" value="SBT09242.1"/>
    <property type="molecule type" value="Genomic_DNA"/>
</dbReference>
<dbReference type="RefSeq" id="WP_186408709.1">
    <property type="nucleotide sequence ID" value="NZ_FLQX01000146.1"/>
</dbReference>
<organism evidence="1 2">
    <name type="scientific">Candidatus Accumulibacter aalborgensis</name>
    <dbReference type="NCBI Taxonomy" id="1860102"/>
    <lineage>
        <taxon>Bacteria</taxon>
        <taxon>Pseudomonadati</taxon>
        <taxon>Pseudomonadota</taxon>
        <taxon>Betaproteobacteria</taxon>
        <taxon>Candidatus Accumulibacter</taxon>
    </lineage>
</organism>
<dbReference type="Proteomes" id="UP000199169">
    <property type="component" value="Unassembled WGS sequence"/>
</dbReference>